<dbReference type="KEGG" id="cim:CIMG_11728"/>
<organism evidence="1 2">
    <name type="scientific">Coccidioides immitis (strain RS)</name>
    <name type="common">Valley fever fungus</name>
    <dbReference type="NCBI Taxonomy" id="246410"/>
    <lineage>
        <taxon>Eukaryota</taxon>
        <taxon>Fungi</taxon>
        <taxon>Dikarya</taxon>
        <taxon>Ascomycota</taxon>
        <taxon>Pezizomycotina</taxon>
        <taxon>Eurotiomycetes</taxon>
        <taxon>Eurotiomycetidae</taxon>
        <taxon>Onygenales</taxon>
        <taxon>Onygenaceae</taxon>
        <taxon>Coccidioides</taxon>
    </lineage>
</organism>
<sequence length="123" mass="14249">MQRLLRTLVSQLCERGVNTFQPGTPPQDAFGWFAKVRRLTLLLPRIASQVWSMGFNIFERIWSSFTSSRTRGGHFKKRQCQSVEKTRAPVARSVRRCVVREYETCFAVLSVRSMGNEEHQDDP</sequence>
<name>A0A0D8JTS7_COCIM</name>
<dbReference type="VEuPathDB" id="FungiDB:CIMG_11728"/>
<evidence type="ECO:0000313" key="1">
    <source>
        <dbReference type="EMBL" id="KJF60549.1"/>
    </source>
</evidence>
<dbReference type="AlphaFoldDB" id="A0A0D8JTS7"/>
<dbReference type="Proteomes" id="UP000001261">
    <property type="component" value="Unassembled WGS sequence"/>
</dbReference>
<reference evidence="2" key="2">
    <citation type="journal article" date="2010" name="Genome Res.">
        <title>Population genomic sequencing of Coccidioides fungi reveals recent hybridization and transposon control.</title>
        <authorList>
            <person name="Neafsey D.E."/>
            <person name="Barker B.M."/>
            <person name="Sharpton T.J."/>
            <person name="Stajich J.E."/>
            <person name="Park D.J."/>
            <person name="Whiston E."/>
            <person name="Hung C.-Y."/>
            <person name="McMahan C."/>
            <person name="White J."/>
            <person name="Sykes S."/>
            <person name="Heiman D."/>
            <person name="Young S."/>
            <person name="Zeng Q."/>
            <person name="Abouelleil A."/>
            <person name="Aftuck L."/>
            <person name="Bessette D."/>
            <person name="Brown A."/>
            <person name="FitzGerald M."/>
            <person name="Lui A."/>
            <person name="Macdonald J.P."/>
            <person name="Priest M."/>
            <person name="Orbach M.J."/>
            <person name="Galgiani J.N."/>
            <person name="Kirkland T.N."/>
            <person name="Cole G.T."/>
            <person name="Birren B.W."/>
            <person name="Henn M.R."/>
            <person name="Taylor J.W."/>
            <person name="Rounsley S.D."/>
        </authorList>
    </citation>
    <scope>GENOME REANNOTATION</scope>
    <source>
        <strain evidence="2">RS</strain>
    </source>
</reference>
<reference evidence="2" key="1">
    <citation type="journal article" date="2009" name="Genome Res.">
        <title>Comparative genomic analyses of the human fungal pathogens Coccidioides and their relatives.</title>
        <authorList>
            <person name="Sharpton T.J."/>
            <person name="Stajich J.E."/>
            <person name="Rounsley S.D."/>
            <person name="Gardner M.J."/>
            <person name="Wortman J.R."/>
            <person name="Jordar V.S."/>
            <person name="Maiti R."/>
            <person name="Kodira C.D."/>
            <person name="Neafsey D.E."/>
            <person name="Zeng Q."/>
            <person name="Hung C.-Y."/>
            <person name="McMahan C."/>
            <person name="Muszewska A."/>
            <person name="Grynberg M."/>
            <person name="Mandel M.A."/>
            <person name="Kellner E.M."/>
            <person name="Barker B.M."/>
            <person name="Galgiani J.N."/>
            <person name="Orbach M.J."/>
            <person name="Kirkland T.N."/>
            <person name="Cole G.T."/>
            <person name="Henn M.R."/>
            <person name="Birren B.W."/>
            <person name="Taylor J.W."/>
        </authorList>
    </citation>
    <scope>NUCLEOTIDE SEQUENCE [LARGE SCALE GENOMIC DNA]</scope>
    <source>
        <strain evidence="2">RS</strain>
    </source>
</reference>
<dbReference type="InParanoid" id="A0A0D8JTS7"/>
<dbReference type="RefSeq" id="XP_012214083.1">
    <property type="nucleotide sequence ID" value="XM_012358660.1"/>
</dbReference>
<accession>A0A0D8JTS7</accession>
<proteinExistence type="predicted"/>
<keyword evidence="2" id="KW-1185">Reference proteome</keyword>
<gene>
    <name evidence="1" type="ORF">CIMG_11728</name>
</gene>
<protein>
    <submittedName>
        <fullName evidence="1">Uncharacterized protein</fullName>
    </submittedName>
</protein>
<dbReference type="EMBL" id="GG704912">
    <property type="protein sequence ID" value="KJF60549.1"/>
    <property type="molecule type" value="Genomic_DNA"/>
</dbReference>
<evidence type="ECO:0000313" key="2">
    <source>
        <dbReference type="Proteomes" id="UP000001261"/>
    </source>
</evidence>
<dbReference type="GeneID" id="24163845"/>